<feature type="region of interest" description="Disordered" evidence="2">
    <location>
        <begin position="450"/>
        <end position="472"/>
    </location>
</feature>
<keyword evidence="5" id="KW-1185">Reference proteome</keyword>
<feature type="domain" description="ATF7-interacting protein protein binding" evidence="3">
    <location>
        <begin position="287"/>
        <end position="400"/>
    </location>
</feature>
<dbReference type="InterPro" id="IPR031870">
    <property type="entry name" value="ATF7IP_BD"/>
</dbReference>
<accession>A0A401P764</accession>
<evidence type="ECO:0000313" key="4">
    <source>
        <dbReference type="EMBL" id="GCB68943.1"/>
    </source>
</evidence>
<dbReference type="EMBL" id="BFAA01008584">
    <property type="protein sequence ID" value="GCB68943.1"/>
    <property type="molecule type" value="Genomic_DNA"/>
</dbReference>
<sequence>MDAECIDGSKPDKHYILSHAKSELPTPELSQSSIYSKDDVKGESKALSDTCVAEKPVENTIFKNQEDIQSNGHLVCYQQREHQNIGLLRKALNSPSKVADQNIIATNGNAIRISSYVLTEDFNKTSKTNSTKIPELLNRKNYVKSISLDEKWNIEPVLRIIDVEDLKFVSSNPSDKTSNLKKIKYSIGPILEKMSNEAPENMCNVHLSAPRVTFNVNNKVEENVQNGIQNSYISKCLKVEEQSEINGSKFLTDCQEGIECGPIILKEVKSSVLKKRTHSRGEERSTNKRVKTLEGDKREHFNLSSKIQSTDTTKKMSLDEIQKMLHQKMVTELGDGLDNKLEELTKRIENIDCRQKHEKLAKSIQTRIKRLERKVKAALQTVDAMSLKKKAEEVQSSPSTSALFSQQSELQPVPQYAATSVILTNASEPGSLAKHMDSSAALVVVSDQSSQQLPYRKTPDSSNYELNLQIPE</sequence>
<dbReference type="OrthoDB" id="9944468at2759"/>
<keyword evidence="1" id="KW-0175">Coiled coil</keyword>
<name>A0A401P764_SCYTO</name>
<feature type="non-terminal residue" evidence="4">
    <location>
        <position position="472"/>
    </location>
</feature>
<dbReference type="OMA" id="RIENIEC"/>
<dbReference type="Pfam" id="PF16788">
    <property type="entry name" value="ATF7IP_BD"/>
    <property type="match status" value="1"/>
</dbReference>
<evidence type="ECO:0000256" key="2">
    <source>
        <dbReference type="SAM" id="MobiDB-lite"/>
    </source>
</evidence>
<evidence type="ECO:0000259" key="3">
    <source>
        <dbReference type="Pfam" id="PF16788"/>
    </source>
</evidence>
<dbReference type="Proteomes" id="UP000288216">
    <property type="component" value="Unassembled WGS sequence"/>
</dbReference>
<reference evidence="4 5" key="1">
    <citation type="journal article" date="2018" name="Nat. Ecol. Evol.">
        <title>Shark genomes provide insights into elasmobranch evolution and the origin of vertebrates.</title>
        <authorList>
            <person name="Hara Y"/>
            <person name="Yamaguchi K"/>
            <person name="Onimaru K"/>
            <person name="Kadota M"/>
            <person name="Koyanagi M"/>
            <person name="Keeley SD"/>
            <person name="Tatsumi K"/>
            <person name="Tanaka K"/>
            <person name="Motone F"/>
            <person name="Kageyama Y"/>
            <person name="Nozu R"/>
            <person name="Adachi N"/>
            <person name="Nishimura O"/>
            <person name="Nakagawa R"/>
            <person name="Tanegashima C"/>
            <person name="Kiyatake I"/>
            <person name="Matsumoto R"/>
            <person name="Murakumo K"/>
            <person name="Nishida K"/>
            <person name="Terakita A"/>
            <person name="Kuratani S"/>
            <person name="Sato K"/>
            <person name="Hyodo S Kuraku.S."/>
        </authorList>
    </citation>
    <scope>NUCLEOTIDE SEQUENCE [LARGE SCALE GENOMIC DNA]</scope>
</reference>
<comment type="caution">
    <text evidence="4">The sequence shown here is derived from an EMBL/GenBank/DDBJ whole genome shotgun (WGS) entry which is preliminary data.</text>
</comment>
<evidence type="ECO:0000313" key="5">
    <source>
        <dbReference type="Proteomes" id="UP000288216"/>
    </source>
</evidence>
<feature type="coiled-coil region" evidence="1">
    <location>
        <begin position="354"/>
        <end position="388"/>
    </location>
</feature>
<gene>
    <name evidence="4" type="ORF">scyTo_0015264</name>
</gene>
<proteinExistence type="predicted"/>
<protein>
    <recommendedName>
        <fullName evidence="3">ATF7-interacting protein protein binding domain-containing protein</fullName>
    </recommendedName>
</protein>
<evidence type="ECO:0000256" key="1">
    <source>
        <dbReference type="SAM" id="Coils"/>
    </source>
</evidence>
<dbReference type="AlphaFoldDB" id="A0A401P764"/>
<organism evidence="4 5">
    <name type="scientific">Scyliorhinus torazame</name>
    <name type="common">Cloudy catshark</name>
    <name type="synonym">Catulus torazame</name>
    <dbReference type="NCBI Taxonomy" id="75743"/>
    <lineage>
        <taxon>Eukaryota</taxon>
        <taxon>Metazoa</taxon>
        <taxon>Chordata</taxon>
        <taxon>Craniata</taxon>
        <taxon>Vertebrata</taxon>
        <taxon>Chondrichthyes</taxon>
        <taxon>Elasmobranchii</taxon>
        <taxon>Galeomorphii</taxon>
        <taxon>Galeoidea</taxon>
        <taxon>Carcharhiniformes</taxon>
        <taxon>Scyliorhinidae</taxon>
        <taxon>Scyliorhinus</taxon>
    </lineage>
</organism>